<comment type="caution">
    <text evidence="1">The sequence shown here is derived from an EMBL/GenBank/DDBJ whole genome shotgun (WGS) entry which is preliminary data.</text>
</comment>
<proteinExistence type="predicted"/>
<dbReference type="EMBL" id="CACRXK020022152">
    <property type="protein sequence ID" value="CAB4036541.1"/>
    <property type="molecule type" value="Genomic_DNA"/>
</dbReference>
<dbReference type="Proteomes" id="UP001152795">
    <property type="component" value="Unassembled WGS sequence"/>
</dbReference>
<accession>A0A6S7JZG5</accession>
<reference evidence="1" key="1">
    <citation type="submission" date="2020-04" db="EMBL/GenBank/DDBJ databases">
        <authorList>
            <person name="Alioto T."/>
            <person name="Alioto T."/>
            <person name="Gomez Garrido J."/>
        </authorList>
    </citation>
    <scope>NUCLEOTIDE SEQUENCE</scope>
    <source>
        <strain evidence="1">A484AB</strain>
    </source>
</reference>
<gene>
    <name evidence="1" type="ORF">PACLA_8A013524</name>
</gene>
<evidence type="ECO:0000313" key="2">
    <source>
        <dbReference type="Proteomes" id="UP001152795"/>
    </source>
</evidence>
<keyword evidence="2" id="KW-1185">Reference proteome</keyword>
<organism evidence="1 2">
    <name type="scientific">Paramuricea clavata</name>
    <name type="common">Red gorgonian</name>
    <name type="synonym">Violescent sea-whip</name>
    <dbReference type="NCBI Taxonomy" id="317549"/>
    <lineage>
        <taxon>Eukaryota</taxon>
        <taxon>Metazoa</taxon>
        <taxon>Cnidaria</taxon>
        <taxon>Anthozoa</taxon>
        <taxon>Octocorallia</taxon>
        <taxon>Malacalcyonacea</taxon>
        <taxon>Plexauridae</taxon>
        <taxon>Paramuricea</taxon>
    </lineage>
</organism>
<dbReference type="AlphaFoldDB" id="A0A6S7JZG5"/>
<sequence length="176" mass="20537">MQSTFTAMKNMLLSRDQICIFSDNFRTPLFKVYTRARYKQAKISQNKDDLKVFFCICGYILTPVSVIYRREKCLVVWMRRITLNKRVSDMTVVELKEYLKMRSVTANGYLKPALLQIAQAVEKMMLPIDPNGNSDLKNARETFIIHDMVIRQPLSYPVVNDFIDSPVAATLRFVYF</sequence>
<protein>
    <submittedName>
        <fullName evidence="1">Uncharacterized protein</fullName>
    </submittedName>
</protein>
<name>A0A6S7JZG5_PARCT</name>
<evidence type="ECO:0000313" key="1">
    <source>
        <dbReference type="EMBL" id="CAB4036541.1"/>
    </source>
</evidence>